<dbReference type="AlphaFoldDB" id="A0A6I6DFT3"/>
<proteinExistence type="predicted"/>
<keyword evidence="2" id="KW-1185">Reference proteome</keyword>
<dbReference type="Proteomes" id="UP000426444">
    <property type="component" value="Chromosome"/>
</dbReference>
<dbReference type="KEGG" id="salq:SYNTR_1324"/>
<name>A0A6I6DFT3_9FIRM</name>
<reference evidence="2" key="1">
    <citation type="journal article" date="2019" name="Microbiology">
        <title>Complete Genome Sequence of an Uncultured Bacterium of the Candidate Phylum Bipolaricaulota.</title>
        <authorList>
            <person name="Kadnikov V.V."/>
            <person name="Mardanov A.V."/>
            <person name="Beletsky A.V."/>
            <person name="Frank Y.A."/>
            <person name="Karnachuk O.V."/>
            <person name="Ravin N.V."/>
        </authorList>
    </citation>
    <scope>NUCLEOTIDE SEQUENCE [LARGE SCALE GENOMIC DNA]</scope>
</reference>
<dbReference type="RefSeq" id="WP_156203763.1">
    <property type="nucleotide sequence ID" value="NZ_CP046457.1"/>
</dbReference>
<protein>
    <submittedName>
        <fullName evidence="1">Uncharacterized protein</fullName>
    </submittedName>
</protein>
<gene>
    <name evidence="1" type="ORF">SYNTR_1324</name>
</gene>
<evidence type="ECO:0000313" key="2">
    <source>
        <dbReference type="Proteomes" id="UP000426444"/>
    </source>
</evidence>
<evidence type="ECO:0000313" key="1">
    <source>
        <dbReference type="EMBL" id="QGT99917.1"/>
    </source>
</evidence>
<dbReference type="EMBL" id="CP046457">
    <property type="protein sequence ID" value="QGT99917.1"/>
    <property type="molecule type" value="Genomic_DNA"/>
</dbReference>
<sequence>MLAEQNIISQNSVIQSLSCPYPKRPSEVYDLGLSINYLNLSIFQDIIVLCKNTNSVEIINKIISFEKSEEQKLFKDYLFLLNIELGDFYYSGGLKISNSVDETEIEFIKPLIDQNLENLYLKVNKIKNDLSINSFASRSNGISELNYKDVFETCMSIRENISVLYHELYKIYPHGRVRDTFMELAIFTQEGSMKLRKICTN</sequence>
<organism evidence="1 2">
    <name type="scientific">Candidatus Syntrophocurvum alkaliphilum</name>
    <dbReference type="NCBI Taxonomy" id="2293317"/>
    <lineage>
        <taxon>Bacteria</taxon>
        <taxon>Bacillati</taxon>
        <taxon>Bacillota</taxon>
        <taxon>Clostridia</taxon>
        <taxon>Eubacteriales</taxon>
        <taxon>Syntrophomonadaceae</taxon>
        <taxon>Candidatus Syntrophocurvum</taxon>
    </lineage>
</organism>
<accession>A0A6I6DFT3</accession>